<reference evidence="1 2" key="1">
    <citation type="journal article" date="2019" name="Sci. Rep.">
        <title>Orb-weaving spider Araneus ventricosus genome elucidates the spidroin gene catalogue.</title>
        <authorList>
            <person name="Kono N."/>
            <person name="Nakamura H."/>
            <person name="Ohtoshi R."/>
            <person name="Moran D.A.P."/>
            <person name="Shinohara A."/>
            <person name="Yoshida Y."/>
            <person name="Fujiwara M."/>
            <person name="Mori M."/>
            <person name="Tomita M."/>
            <person name="Arakawa K."/>
        </authorList>
    </citation>
    <scope>NUCLEOTIDE SEQUENCE [LARGE SCALE GENOMIC DNA]</scope>
</reference>
<evidence type="ECO:0000313" key="2">
    <source>
        <dbReference type="Proteomes" id="UP000499080"/>
    </source>
</evidence>
<dbReference type="EMBL" id="BGPR01090041">
    <property type="protein sequence ID" value="GBM17745.1"/>
    <property type="molecule type" value="Genomic_DNA"/>
</dbReference>
<dbReference type="Proteomes" id="UP000499080">
    <property type="component" value="Unassembled WGS sequence"/>
</dbReference>
<comment type="caution">
    <text evidence="1">The sequence shown here is derived from an EMBL/GenBank/DDBJ whole genome shotgun (WGS) entry which is preliminary data.</text>
</comment>
<protein>
    <submittedName>
        <fullName evidence="1">Uncharacterized protein</fullName>
    </submittedName>
</protein>
<name>A0A4Y2DQ63_ARAVE</name>
<keyword evidence="2" id="KW-1185">Reference proteome</keyword>
<organism evidence="1 2">
    <name type="scientific">Araneus ventricosus</name>
    <name type="common">Orbweaver spider</name>
    <name type="synonym">Epeira ventricosa</name>
    <dbReference type="NCBI Taxonomy" id="182803"/>
    <lineage>
        <taxon>Eukaryota</taxon>
        <taxon>Metazoa</taxon>
        <taxon>Ecdysozoa</taxon>
        <taxon>Arthropoda</taxon>
        <taxon>Chelicerata</taxon>
        <taxon>Arachnida</taxon>
        <taxon>Araneae</taxon>
        <taxon>Araneomorphae</taxon>
        <taxon>Entelegynae</taxon>
        <taxon>Araneoidea</taxon>
        <taxon>Araneidae</taxon>
        <taxon>Araneus</taxon>
    </lineage>
</organism>
<dbReference type="AlphaFoldDB" id="A0A4Y2DQ63"/>
<sequence>MWCLALSPKNKAPRSLLPFLRSFDHHEVLRHPSSPFSLAMWGLELSPKNKTPRSLLPFLRSFDHHEVLRHPSSPFSCIEVSTIGTSLPKQ</sequence>
<gene>
    <name evidence="1" type="ORF">AVEN_160592_1</name>
</gene>
<accession>A0A4Y2DQ63</accession>
<evidence type="ECO:0000313" key="1">
    <source>
        <dbReference type="EMBL" id="GBM17745.1"/>
    </source>
</evidence>
<proteinExistence type="predicted"/>